<dbReference type="AlphaFoldDB" id="A0A6J4NYR0"/>
<dbReference type="EMBL" id="CADCVA010000027">
    <property type="protein sequence ID" value="CAA9401282.1"/>
    <property type="molecule type" value="Genomic_DNA"/>
</dbReference>
<name>A0A6J4NYR0_9ACTN</name>
<proteinExistence type="predicted"/>
<organism evidence="1">
    <name type="scientific">uncultured Rubrobacteraceae bacterium</name>
    <dbReference type="NCBI Taxonomy" id="349277"/>
    <lineage>
        <taxon>Bacteria</taxon>
        <taxon>Bacillati</taxon>
        <taxon>Actinomycetota</taxon>
        <taxon>Rubrobacteria</taxon>
        <taxon>Rubrobacterales</taxon>
        <taxon>Rubrobacteraceae</taxon>
        <taxon>environmental samples</taxon>
    </lineage>
</organism>
<dbReference type="Gene3D" id="3.40.50.2000">
    <property type="entry name" value="Glycogen Phosphorylase B"/>
    <property type="match status" value="1"/>
</dbReference>
<evidence type="ECO:0008006" key="2">
    <source>
        <dbReference type="Google" id="ProtNLM"/>
    </source>
</evidence>
<dbReference type="SUPFAM" id="SSF53756">
    <property type="entry name" value="UDP-Glycosyltransferase/glycogen phosphorylase"/>
    <property type="match status" value="1"/>
</dbReference>
<protein>
    <recommendedName>
        <fullName evidence="2">Glycosyltransferase</fullName>
    </recommendedName>
</protein>
<reference evidence="1" key="1">
    <citation type="submission" date="2020-02" db="EMBL/GenBank/DDBJ databases">
        <authorList>
            <person name="Meier V. D."/>
        </authorList>
    </citation>
    <scope>NUCLEOTIDE SEQUENCE</scope>
    <source>
        <strain evidence="1">AVDCRST_MAG82</strain>
    </source>
</reference>
<accession>A0A6J4NYR0</accession>
<evidence type="ECO:0000313" key="1">
    <source>
        <dbReference type="EMBL" id="CAA9401282.1"/>
    </source>
</evidence>
<sequence length="390" mass="43187">MVSSENRVFIISNDIVPSLGMPVAAPGLRAFGLAEGLRANGARVKTLVVKGFVDRQWMRFGKSVPHPMGPDTEVVGGWRLSRYLRTHAPATVIIINSNQVDNLGPIPGIKYVLDFFAPKMLEMLYHHSGEYPEKEISELRQRKIRAIKLADGFIVNGAKKVPYFLGWMLQADRDIRELPFEVVNMCAPLVFPGPAKTGPDAGGPVRFAVAGYLHSWSTLGSWVKVMEGHLGRSDVSLDLMVPWHWSVSEYEHTSRSDLDRLAGYGSVTTHGPMTFSNFQRFLSGIDVAIDLFEHNLEREYAMVTRSIIALACGVPVLHPPFTEVSPMIAEYDAGWLVDPDDTAALEGVISGIIEDPDGLRRKKENARKLAAAVIEPEVAVEPLVRMMEAW</sequence>
<gene>
    <name evidence="1" type="ORF">AVDCRST_MAG82-220</name>
</gene>